<name>A0A2K3KEM6_TRIPR</name>
<reference evidence="1 2" key="2">
    <citation type="journal article" date="2017" name="Front. Plant Sci.">
        <title>Gene Classification and Mining of Molecular Markers Useful in Red Clover (Trifolium pratense) Breeding.</title>
        <authorList>
            <person name="Istvanek J."/>
            <person name="Dluhosova J."/>
            <person name="Dluhos P."/>
            <person name="Patkova L."/>
            <person name="Nedelnik J."/>
            <person name="Repkova J."/>
        </authorList>
    </citation>
    <scope>NUCLEOTIDE SEQUENCE [LARGE SCALE GENOMIC DNA]</scope>
    <source>
        <strain evidence="2">cv. Tatra</strain>
        <tissue evidence="1">Young leaves</tissue>
    </source>
</reference>
<comment type="caution">
    <text evidence="1">The sequence shown here is derived from an EMBL/GenBank/DDBJ whole genome shotgun (WGS) entry which is preliminary data.</text>
</comment>
<dbReference type="Proteomes" id="UP000236291">
    <property type="component" value="Unassembled WGS sequence"/>
</dbReference>
<proteinExistence type="predicted"/>
<dbReference type="EMBL" id="ASHM01093753">
    <property type="protein sequence ID" value="PNX64732.1"/>
    <property type="molecule type" value="Genomic_DNA"/>
</dbReference>
<sequence length="61" mass="6485">MMNEEDDVMLSTSSWRSVVRRGICVAGECAANGYGASSNRSGGRCAAELLLSAERVKVVSF</sequence>
<accession>A0A2K3KEM6</accession>
<protein>
    <submittedName>
        <fullName evidence="1">Uncharacterized protein</fullName>
    </submittedName>
</protein>
<organism evidence="1 2">
    <name type="scientific">Trifolium pratense</name>
    <name type="common">Red clover</name>
    <dbReference type="NCBI Taxonomy" id="57577"/>
    <lineage>
        <taxon>Eukaryota</taxon>
        <taxon>Viridiplantae</taxon>
        <taxon>Streptophyta</taxon>
        <taxon>Embryophyta</taxon>
        <taxon>Tracheophyta</taxon>
        <taxon>Spermatophyta</taxon>
        <taxon>Magnoliopsida</taxon>
        <taxon>eudicotyledons</taxon>
        <taxon>Gunneridae</taxon>
        <taxon>Pentapetalae</taxon>
        <taxon>rosids</taxon>
        <taxon>fabids</taxon>
        <taxon>Fabales</taxon>
        <taxon>Fabaceae</taxon>
        <taxon>Papilionoideae</taxon>
        <taxon>50 kb inversion clade</taxon>
        <taxon>NPAAA clade</taxon>
        <taxon>Hologalegina</taxon>
        <taxon>IRL clade</taxon>
        <taxon>Trifolieae</taxon>
        <taxon>Trifolium</taxon>
    </lineage>
</organism>
<evidence type="ECO:0000313" key="2">
    <source>
        <dbReference type="Proteomes" id="UP000236291"/>
    </source>
</evidence>
<dbReference type="AlphaFoldDB" id="A0A2K3KEM6"/>
<gene>
    <name evidence="1" type="ORF">L195_g054168</name>
</gene>
<reference evidence="1 2" key="1">
    <citation type="journal article" date="2014" name="Am. J. Bot.">
        <title>Genome assembly and annotation for red clover (Trifolium pratense; Fabaceae).</title>
        <authorList>
            <person name="Istvanek J."/>
            <person name="Jaros M."/>
            <person name="Krenek A."/>
            <person name="Repkova J."/>
        </authorList>
    </citation>
    <scope>NUCLEOTIDE SEQUENCE [LARGE SCALE GENOMIC DNA]</scope>
    <source>
        <strain evidence="2">cv. Tatra</strain>
        <tissue evidence="1">Young leaves</tissue>
    </source>
</reference>
<evidence type="ECO:0000313" key="1">
    <source>
        <dbReference type="EMBL" id="PNX64732.1"/>
    </source>
</evidence>